<organism evidence="2 3">
    <name type="scientific">Candidatus Giovannonibacteria bacterium GW2011_GWA2_53_7</name>
    <dbReference type="NCBI Taxonomy" id="1618650"/>
    <lineage>
        <taxon>Bacteria</taxon>
        <taxon>Candidatus Giovannoniibacteriota</taxon>
    </lineage>
</organism>
<comment type="caution">
    <text evidence="2">The sequence shown here is derived from an EMBL/GenBank/DDBJ whole genome shotgun (WGS) entry which is preliminary data.</text>
</comment>
<proteinExistence type="predicted"/>
<dbReference type="Proteomes" id="UP000034290">
    <property type="component" value="Unassembled WGS sequence"/>
</dbReference>
<evidence type="ECO:0000313" key="2">
    <source>
        <dbReference type="EMBL" id="KKW34437.1"/>
    </source>
</evidence>
<protein>
    <submittedName>
        <fullName evidence="2">Fibronectin type III domain protein</fullName>
    </submittedName>
</protein>
<evidence type="ECO:0000313" key="3">
    <source>
        <dbReference type="Proteomes" id="UP000034290"/>
    </source>
</evidence>
<feature type="region of interest" description="Disordered" evidence="1">
    <location>
        <begin position="135"/>
        <end position="188"/>
    </location>
</feature>
<accession>A0A0G2A0X3</accession>
<sequence length="188" mass="20722">MCDDLSGESYASCVRLLADRNKDMRVCESLSGDERVACEDPIRFSLAVEDGNLKACEAIESEHYRGSCLNRIRAQAALEGACRQFGVDERDCKETAVADQALEEGSIERCDELSENGRLECRLRVRESDRDHDRLTYDEEVALETDPRNPDTDGDRLGDGDEGTVNTDPRNPDTDGDGLGVEEGATAQ</sequence>
<feature type="compositionally biased region" description="Basic and acidic residues" evidence="1">
    <location>
        <begin position="145"/>
        <end position="159"/>
    </location>
</feature>
<evidence type="ECO:0000256" key="1">
    <source>
        <dbReference type="SAM" id="MobiDB-lite"/>
    </source>
</evidence>
<dbReference type="EMBL" id="LCRM01000075">
    <property type="protein sequence ID" value="KKW34437.1"/>
    <property type="molecule type" value="Genomic_DNA"/>
</dbReference>
<reference evidence="2 3" key="1">
    <citation type="journal article" date="2015" name="Nature">
        <title>rRNA introns, odd ribosomes, and small enigmatic genomes across a large radiation of phyla.</title>
        <authorList>
            <person name="Brown C.T."/>
            <person name="Hug L.A."/>
            <person name="Thomas B.C."/>
            <person name="Sharon I."/>
            <person name="Castelle C.J."/>
            <person name="Singh A."/>
            <person name="Wilkins M.J."/>
            <person name="Williams K.H."/>
            <person name="Banfield J.F."/>
        </authorList>
    </citation>
    <scope>NUCLEOTIDE SEQUENCE [LARGE SCALE GENOMIC DNA]</scope>
</reference>
<gene>
    <name evidence="2" type="ORF">UY81_C0075G0005</name>
</gene>
<dbReference type="AlphaFoldDB" id="A0A0G2A0X3"/>
<dbReference type="PATRIC" id="fig|1618650.3.peg.716"/>
<name>A0A0G2A0X3_9BACT</name>